<comment type="caution">
    <text evidence="1">The sequence shown here is derived from an EMBL/GenBank/DDBJ whole genome shotgun (WGS) entry which is preliminary data.</text>
</comment>
<sequence length="81" mass="9527">MEVGRRVRVLVVVVRGDRWIRLRKEELEQREEWWRRRGRMAEEEEGWWNWGVAVGVIEEIRPATDMASGKDGDSVGEGVFS</sequence>
<evidence type="ECO:0000313" key="2">
    <source>
        <dbReference type="Proteomes" id="UP001056120"/>
    </source>
</evidence>
<evidence type="ECO:0000313" key="1">
    <source>
        <dbReference type="EMBL" id="KAI3686061.1"/>
    </source>
</evidence>
<gene>
    <name evidence="1" type="ORF">L1987_79731</name>
</gene>
<reference evidence="1 2" key="2">
    <citation type="journal article" date="2022" name="Mol. Ecol. Resour.">
        <title>The genomes of chicory, endive, great burdock and yacon provide insights into Asteraceae paleo-polyploidization history and plant inulin production.</title>
        <authorList>
            <person name="Fan W."/>
            <person name="Wang S."/>
            <person name="Wang H."/>
            <person name="Wang A."/>
            <person name="Jiang F."/>
            <person name="Liu H."/>
            <person name="Zhao H."/>
            <person name="Xu D."/>
            <person name="Zhang Y."/>
        </authorList>
    </citation>
    <scope>NUCLEOTIDE SEQUENCE [LARGE SCALE GENOMIC DNA]</scope>
    <source>
        <strain evidence="2">cv. Yunnan</strain>
        <tissue evidence="1">Leaves</tissue>
    </source>
</reference>
<proteinExistence type="predicted"/>
<dbReference type="Proteomes" id="UP001056120">
    <property type="component" value="Linkage Group LG27"/>
</dbReference>
<organism evidence="1 2">
    <name type="scientific">Smallanthus sonchifolius</name>
    <dbReference type="NCBI Taxonomy" id="185202"/>
    <lineage>
        <taxon>Eukaryota</taxon>
        <taxon>Viridiplantae</taxon>
        <taxon>Streptophyta</taxon>
        <taxon>Embryophyta</taxon>
        <taxon>Tracheophyta</taxon>
        <taxon>Spermatophyta</taxon>
        <taxon>Magnoliopsida</taxon>
        <taxon>eudicotyledons</taxon>
        <taxon>Gunneridae</taxon>
        <taxon>Pentapetalae</taxon>
        <taxon>asterids</taxon>
        <taxon>campanulids</taxon>
        <taxon>Asterales</taxon>
        <taxon>Asteraceae</taxon>
        <taxon>Asteroideae</taxon>
        <taxon>Heliantheae alliance</taxon>
        <taxon>Millerieae</taxon>
        <taxon>Smallanthus</taxon>
    </lineage>
</organism>
<name>A0ACB8YKR9_9ASTR</name>
<reference evidence="2" key="1">
    <citation type="journal article" date="2022" name="Mol. Ecol. Resour.">
        <title>The genomes of chicory, endive, great burdock and yacon provide insights into Asteraceae palaeo-polyploidization history and plant inulin production.</title>
        <authorList>
            <person name="Fan W."/>
            <person name="Wang S."/>
            <person name="Wang H."/>
            <person name="Wang A."/>
            <person name="Jiang F."/>
            <person name="Liu H."/>
            <person name="Zhao H."/>
            <person name="Xu D."/>
            <person name="Zhang Y."/>
        </authorList>
    </citation>
    <scope>NUCLEOTIDE SEQUENCE [LARGE SCALE GENOMIC DNA]</scope>
    <source>
        <strain evidence="2">cv. Yunnan</strain>
    </source>
</reference>
<keyword evidence="2" id="KW-1185">Reference proteome</keyword>
<accession>A0ACB8YKR9</accession>
<protein>
    <submittedName>
        <fullName evidence="1">Uncharacterized protein</fullName>
    </submittedName>
</protein>
<dbReference type="EMBL" id="CM042044">
    <property type="protein sequence ID" value="KAI3686061.1"/>
    <property type="molecule type" value="Genomic_DNA"/>
</dbReference>